<name>A0AAN7CCB4_9PEZI</name>
<accession>A0AAN7CCB4</accession>
<reference evidence="2" key="2">
    <citation type="submission" date="2023-05" db="EMBL/GenBank/DDBJ databases">
        <authorList>
            <consortium name="Lawrence Berkeley National Laboratory"/>
            <person name="Steindorff A."/>
            <person name="Hensen N."/>
            <person name="Bonometti L."/>
            <person name="Westerberg I."/>
            <person name="Brannstrom I.O."/>
            <person name="Guillou S."/>
            <person name="Cros-Aarteil S."/>
            <person name="Calhoun S."/>
            <person name="Haridas S."/>
            <person name="Kuo A."/>
            <person name="Mondo S."/>
            <person name="Pangilinan J."/>
            <person name="Riley R."/>
            <person name="Labutti K."/>
            <person name="Andreopoulos B."/>
            <person name="Lipzen A."/>
            <person name="Chen C."/>
            <person name="Yanf M."/>
            <person name="Daum C."/>
            <person name="Ng V."/>
            <person name="Clum A."/>
            <person name="Ohm R."/>
            <person name="Martin F."/>
            <person name="Silar P."/>
            <person name="Natvig D."/>
            <person name="Lalanne C."/>
            <person name="Gautier V."/>
            <person name="Ament-Velasquez S.L."/>
            <person name="Kruys A."/>
            <person name="Hutchinson M.I."/>
            <person name="Powell A.J."/>
            <person name="Barry K."/>
            <person name="Miller A.N."/>
            <person name="Grigoriev I.V."/>
            <person name="Debuchy R."/>
            <person name="Gladieux P."/>
            <person name="Thoren M.H."/>
            <person name="Johannesson H."/>
        </authorList>
    </citation>
    <scope>NUCLEOTIDE SEQUENCE</scope>
    <source>
        <strain evidence="2">CBS 532.94</strain>
    </source>
</reference>
<gene>
    <name evidence="2" type="ORF">C8A03DRAFT_32569</name>
</gene>
<keyword evidence="3" id="KW-1185">Reference proteome</keyword>
<sequence length="593" mass="65154">MVPTLDTASRGRRPARTSVSMDDDNWTVLSDAESISSCSTASYDFSRIPGRQSCAPVFCVKKGEQDKPVYEAWNIHYFPRKRDTVEGFRVLGVKIENYEEFRGRTDVRAQPSTQSELAEMHLRGIEDFGTKQRRCWATRAFRGKGKTYEEDLEERCGKLPSEVKAAIAQLLFDRSSASSTRFRARTWTVVCMQEQLRHRFAQADFTAVKRHKFRFWKNPDPEEPLLYSVVIRGAETNAAACGDGISTFASFSNPWRHADNAEIRQKAREQREQRDALRRKRRASTAPYPSRSRSVSPPSYQSMSMRSRYGSPSPSGRNDGYESPPPYRRYTRSESPVRSRSPSVRIRVRPRYSYHFDEAPIPPTPPESFTPPPAVAAYNRPSVVSAPLPEIYGNPHLPRPPFAPNGASHPLYATPAPHGWFSPRPFNPLDTPSSTTAALPTGGNCAVCRASPACRHYPSFRPCMRPVTFGGNGIPYHPPCLLCAPGPMPRSFVPGPGGMGPMRAPPFRPPPPPRPAVFPRTPSPVGPMPPTPNPFSPLSTPALSSPGGSVSGGSTMSGPRTPVSGSVVGLPGAEVVEADASSSRSEAGGSDEL</sequence>
<feature type="compositionally biased region" description="Low complexity" evidence="1">
    <location>
        <begin position="544"/>
        <end position="558"/>
    </location>
</feature>
<evidence type="ECO:0000313" key="3">
    <source>
        <dbReference type="Proteomes" id="UP001303760"/>
    </source>
</evidence>
<feature type="compositionally biased region" description="Pro residues" evidence="1">
    <location>
        <begin position="503"/>
        <end position="535"/>
    </location>
</feature>
<feature type="compositionally biased region" description="Basic and acidic residues" evidence="1">
    <location>
        <begin position="263"/>
        <end position="276"/>
    </location>
</feature>
<dbReference type="Proteomes" id="UP001303760">
    <property type="component" value="Unassembled WGS sequence"/>
</dbReference>
<organism evidence="2 3">
    <name type="scientific">Achaetomium macrosporum</name>
    <dbReference type="NCBI Taxonomy" id="79813"/>
    <lineage>
        <taxon>Eukaryota</taxon>
        <taxon>Fungi</taxon>
        <taxon>Dikarya</taxon>
        <taxon>Ascomycota</taxon>
        <taxon>Pezizomycotina</taxon>
        <taxon>Sordariomycetes</taxon>
        <taxon>Sordariomycetidae</taxon>
        <taxon>Sordariales</taxon>
        <taxon>Chaetomiaceae</taxon>
        <taxon>Achaetomium</taxon>
    </lineage>
</organism>
<protein>
    <submittedName>
        <fullName evidence="2">Uncharacterized protein</fullName>
    </submittedName>
</protein>
<feature type="compositionally biased region" description="Low complexity" evidence="1">
    <location>
        <begin position="287"/>
        <end position="316"/>
    </location>
</feature>
<dbReference type="AlphaFoldDB" id="A0AAN7CCB4"/>
<evidence type="ECO:0000256" key="1">
    <source>
        <dbReference type="SAM" id="MobiDB-lite"/>
    </source>
</evidence>
<comment type="caution">
    <text evidence="2">The sequence shown here is derived from an EMBL/GenBank/DDBJ whole genome shotgun (WGS) entry which is preliminary data.</text>
</comment>
<reference evidence="2" key="1">
    <citation type="journal article" date="2023" name="Mol. Phylogenet. Evol.">
        <title>Genome-scale phylogeny and comparative genomics of the fungal order Sordariales.</title>
        <authorList>
            <person name="Hensen N."/>
            <person name="Bonometti L."/>
            <person name="Westerberg I."/>
            <person name="Brannstrom I.O."/>
            <person name="Guillou S."/>
            <person name="Cros-Aarteil S."/>
            <person name="Calhoun S."/>
            <person name="Haridas S."/>
            <person name="Kuo A."/>
            <person name="Mondo S."/>
            <person name="Pangilinan J."/>
            <person name="Riley R."/>
            <person name="LaButti K."/>
            <person name="Andreopoulos B."/>
            <person name="Lipzen A."/>
            <person name="Chen C."/>
            <person name="Yan M."/>
            <person name="Daum C."/>
            <person name="Ng V."/>
            <person name="Clum A."/>
            <person name="Steindorff A."/>
            <person name="Ohm R.A."/>
            <person name="Martin F."/>
            <person name="Silar P."/>
            <person name="Natvig D.O."/>
            <person name="Lalanne C."/>
            <person name="Gautier V."/>
            <person name="Ament-Velasquez S.L."/>
            <person name="Kruys A."/>
            <person name="Hutchinson M.I."/>
            <person name="Powell A.J."/>
            <person name="Barry K."/>
            <person name="Miller A.N."/>
            <person name="Grigoriev I.V."/>
            <person name="Debuchy R."/>
            <person name="Gladieux P."/>
            <person name="Hiltunen Thoren M."/>
            <person name="Johannesson H."/>
        </authorList>
    </citation>
    <scope>NUCLEOTIDE SEQUENCE</scope>
    <source>
        <strain evidence="2">CBS 532.94</strain>
    </source>
</reference>
<proteinExistence type="predicted"/>
<evidence type="ECO:0000313" key="2">
    <source>
        <dbReference type="EMBL" id="KAK4239398.1"/>
    </source>
</evidence>
<feature type="region of interest" description="Disordered" evidence="1">
    <location>
        <begin position="263"/>
        <end position="344"/>
    </location>
</feature>
<dbReference type="EMBL" id="MU860065">
    <property type="protein sequence ID" value="KAK4239398.1"/>
    <property type="molecule type" value="Genomic_DNA"/>
</dbReference>
<feature type="region of interest" description="Disordered" evidence="1">
    <location>
        <begin position="494"/>
        <end position="593"/>
    </location>
</feature>